<proteinExistence type="predicted"/>
<protein>
    <submittedName>
        <fullName evidence="2">Uncharacterized protein</fullName>
    </submittedName>
</protein>
<evidence type="ECO:0000313" key="2">
    <source>
        <dbReference type="EMBL" id="MFB9573671.1"/>
    </source>
</evidence>
<feature type="region of interest" description="Disordered" evidence="1">
    <location>
        <begin position="26"/>
        <end position="48"/>
    </location>
</feature>
<accession>A0ABV5R736</accession>
<dbReference type="Proteomes" id="UP001589710">
    <property type="component" value="Unassembled WGS sequence"/>
</dbReference>
<dbReference type="EMBL" id="JBHMCG010000063">
    <property type="protein sequence ID" value="MFB9573671.1"/>
    <property type="molecule type" value="Genomic_DNA"/>
</dbReference>
<name>A0ABV5R736_9ACTN</name>
<sequence length="48" mass="5283">MNMQVAALPDGYRDTVEVVADMAGSLQEEGRPGSRWNGRQDALMTMVQ</sequence>
<organism evidence="2 3">
    <name type="scientific">Streptomyces yanii</name>
    <dbReference type="NCBI Taxonomy" id="78510"/>
    <lineage>
        <taxon>Bacteria</taxon>
        <taxon>Bacillati</taxon>
        <taxon>Actinomycetota</taxon>
        <taxon>Actinomycetes</taxon>
        <taxon>Kitasatosporales</taxon>
        <taxon>Streptomycetaceae</taxon>
        <taxon>Streptomyces</taxon>
    </lineage>
</organism>
<dbReference type="RefSeq" id="WP_345516890.1">
    <property type="nucleotide sequence ID" value="NZ_BAAAXD010000041.1"/>
</dbReference>
<evidence type="ECO:0000256" key="1">
    <source>
        <dbReference type="SAM" id="MobiDB-lite"/>
    </source>
</evidence>
<reference evidence="2 3" key="1">
    <citation type="submission" date="2024-09" db="EMBL/GenBank/DDBJ databases">
        <authorList>
            <person name="Sun Q."/>
            <person name="Mori K."/>
        </authorList>
    </citation>
    <scope>NUCLEOTIDE SEQUENCE [LARGE SCALE GENOMIC DNA]</scope>
    <source>
        <strain evidence="2 3">JCM 3331</strain>
    </source>
</reference>
<gene>
    <name evidence="2" type="ORF">ACFFTL_15440</name>
</gene>
<comment type="caution">
    <text evidence="2">The sequence shown here is derived from an EMBL/GenBank/DDBJ whole genome shotgun (WGS) entry which is preliminary data.</text>
</comment>
<keyword evidence="3" id="KW-1185">Reference proteome</keyword>
<evidence type="ECO:0000313" key="3">
    <source>
        <dbReference type="Proteomes" id="UP001589710"/>
    </source>
</evidence>